<dbReference type="Pfam" id="PF02086">
    <property type="entry name" value="MethyltransfD12"/>
    <property type="match status" value="2"/>
</dbReference>
<evidence type="ECO:0000256" key="5">
    <source>
        <dbReference type="ARBA" id="ARBA00022691"/>
    </source>
</evidence>
<keyword evidence="4 7" id="KW-0808">Transferase</keyword>
<dbReference type="InterPro" id="IPR002052">
    <property type="entry name" value="DNA_methylase_N6_adenine_CS"/>
</dbReference>
<protein>
    <recommendedName>
        <fullName evidence="2 7">Site-specific DNA-methyltransferase (adenine-specific)</fullName>
        <ecNumber evidence="2 7">2.1.1.72</ecNumber>
    </recommendedName>
</protein>
<evidence type="ECO:0000313" key="8">
    <source>
        <dbReference type="EMBL" id="MBO0475510.1"/>
    </source>
</evidence>
<sequence length="659" mass="76228">MRFIGSKSSLLTHIDTLLKSRTTGKETTFLDLFAGTNTVGNYFKKDYTVYSNDLLYFSYINAKAIIENNGNLEFKQLKNKQIDSPLDFLQEQADVYSQKSEVGYYEASYTPTGGAMYLTVENGKRIDFIRDQIDEWQKEGLLTETEYCYLVSVLIEAIPYVSNITGTYGAFLKHWDKRALNQLDLVPLEVYDNERENKAFNQNANDLIKNITVDIAYIDTPYNNRQYASNYHLLENVAKNDKPELSGKTKIFDWSPIRSDYAMKKKAIEAMTDLIETIDATHIVLSYNNEGIIPEEDLIELMRQQDINQKVIVEKIPYRKYKSKKASASYDLYELLLYIQKKETTSLEDVAVVPKQVEAPKKWASQKHQYIKSPLNYVGGKYKLLKQIIPLFPKEIDLFVDLFSGGANVGINVEAGRYVFNDMNDKINEMFRFFATQDEDELVEKINQRIAEYELSKTNEAGYLAFRKQYNNKPNPLDLYVLVSYSYNYQFRFNNSMVFNNPFGRNRSRFSENMEKNLRLFVRKLQTIEATFTDNLFTEVDLSGLTSRDFVYLDPPYLITTGNYNDGNRGFLNWGETQEKQMYELLESLTEKGIPFALSNVLEHKGKSHELLKEFVASHDLHVTYLDHHYNNASYNSKGSGSIEVLVTNYNPEDGTLIN</sequence>
<evidence type="ECO:0000256" key="6">
    <source>
        <dbReference type="ARBA" id="ARBA00047942"/>
    </source>
</evidence>
<comment type="catalytic activity">
    <reaction evidence="6 7">
        <text>a 2'-deoxyadenosine in DNA + S-adenosyl-L-methionine = an N(6)-methyl-2'-deoxyadenosine in DNA + S-adenosyl-L-homocysteine + H(+)</text>
        <dbReference type="Rhea" id="RHEA:15197"/>
        <dbReference type="Rhea" id="RHEA-COMP:12418"/>
        <dbReference type="Rhea" id="RHEA-COMP:12419"/>
        <dbReference type="ChEBI" id="CHEBI:15378"/>
        <dbReference type="ChEBI" id="CHEBI:57856"/>
        <dbReference type="ChEBI" id="CHEBI:59789"/>
        <dbReference type="ChEBI" id="CHEBI:90615"/>
        <dbReference type="ChEBI" id="CHEBI:90616"/>
        <dbReference type="EC" id="2.1.1.72"/>
    </reaction>
</comment>
<dbReference type="Gene3D" id="1.10.1020.10">
    <property type="entry name" value="Adenine-specific Methyltransferase, Domain 2"/>
    <property type="match status" value="1"/>
</dbReference>
<accession>A0ABS3HP43</accession>
<dbReference type="PANTHER" id="PTHR30481">
    <property type="entry name" value="DNA ADENINE METHYLASE"/>
    <property type="match status" value="1"/>
</dbReference>
<dbReference type="PRINTS" id="PR00505">
    <property type="entry name" value="D12N6MTFRASE"/>
</dbReference>
<evidence type="ECO:0000313" key="9">
    <source>
        <dbReference type="Proteomes" id="UP000664857"/>
    </source>
</evidence>
<dbReference type="InterPro" id="IPR012327">
    <property type="entry name" value="MeTrfase_D12"/>
</dbReference>
<gene>
    <name evidence="8" type="ORF">DOK76_00425</name>
</gene>
<evidence type="ECO:0000256" key="2">
    <source>
        <dbReference type="ARBA" id="ARBA00011900"/>
    </source>
</evidence>
<proteinExistence type="inferred from homology"/>
<dbReference type="InterPro" id="IPR012186">
    <property type="entry name" value="Ade-mod_methylase_MStsI"/>
</dbReference>
<dbReference type="EC" id="2.1.1.72" evidence="2 7"/>
<dbReference type="Proteomes" id="UP000664857">
    <property type="component" value="Unassembled WGS sequence"/>
</dbReference>
<keyword evidence="5 7" id="KW-0949">S-adenosyl-L-methionine</keyword>
<evidence type="ECO:0000256" key="7">
    <source>
        <dbReference type="RuleBase" id="RU361257"/>
    </source>
</evidence>
<dbReference type="GO" id="GO:0009007">
    <property type="term" value="F:site-specific DNA-methyltransferase (adenine-specific) activity"/>
    <property type="evidence" value="ECO:0007669"/>
    <property type="project" value="UniProtKB-EC"/>
</dbReference>
<dbReference type="EMBL" id="JAFLVX010000002">
    <property type="protein sequence ID" value="MBO0475510.1"/>
    <property type="molecule type" value="Genomic_DNA"/>
</dbReference>
<evidence type="ECO:0000256" key="3">
    <source>
        <dbReference type="ARBA" id="ARBA00022603"/>
    </source>
</evidence>
<dbReference type="PROSITE" id="PS00092">
    <property type="entry name" value="N6_MTASE"/>
    <property type="match status" value="1"/>
</dbReference>
<dbReference type="Gene3D" id="3.40.50.150">
    <property type="entry name" value="Vaccinia Virus protein VP39"/>
    <property type="match status" value="1"/>
</dbReference>
<keyword evidence="9" id="KW-1185">Reference proteome</keyword>
<reference evidence="8 9" key="1">
    <citation type="submission" date="2021-03" db="EMBL/GenBank/DDBJ databases">
        <title>Enterococcal diversity collection.</title>
        <authorList>
            <person name="Gilmore M.S."/>
            <person name="Schwartzman J."/>
            <person name="Van Tyne D."/>
            <person name="Martin M."/>
            <person name="Earl A.M."/>
            <person name="Manson A.L."/>
            <person name="Straub T."/>
            <person name="Salamzade R."/>
            <person name="Saavedra J."/>
            <person name="Lebreton F."/>
            <person name="Prichula J."/>
            <person name="Schaufler K."/>
            <person name="Gaca A."/>
            <person name="Sgardioli B."/>
            <person name="Wagenaar J."/>
            <person name="Strong T."/>
        </authorList>
    </citation>
    <scope>NUCLEOTIDE SEQUENCE [LARGE SCALE GENOMIC DNA]</scope>
    <source>
        <strain evidence="8 9">DIV0080</strain>
    </source>
</reference>
<dbReference type="InterPro" id="IPR023095">
    <property type="entry name" value="Ade_MeTrfase_dom_2"/>
</dbReference>
<dbReference type="RefSeq" id="WP_206964115.1">
    <property type="nucleotide sequence ID" value="NZ_JAFLVX010000002.1"/>
</dbReference>
<comment type="caution">
    <text evidence="8">The sequence shown here is derived from an EMBL/GenBank/DDBJ whole genome shotgun (WGS) entry which is preliminary data.</text>
</comment>
<evidence type="ECO:0000256" key="1">
    <source>
        <dbReference type="ARBA" id="ARBA00006594"/>
    </source>
</evidence>
<dbReference type="PIRSF" id="PIRSF036638">
    <property type="entry name" value="M_m6A_StsI"/>
    <property type="match status" value="1"/>
</dbReference>
<keyword evidence="3 7" id="KW-0489">Methyltransferase</keyword>
<dbReference type="InterPro" id="IPR029063">
    <property type="entry name" value="SAM-dependent_MTases_sf"/>
</dbReference>
<dbReference type="GO" id="GO:0032259">
    <property type="term" value="P:methylation"/>
    <property type="evidence" value="ECO:0007669"/>
    <property type="project" value="UniProtKB-KW"/>
</dbReference>
<name>A0ABS3HP43_9ENTE</name>
<evidence type="ECO:0000256" key="4">
    <source>
        <dbReference type="ARBA" id="ARBA00022679"/>
    </source>
</evidence>
<dbReference type="NCBIfam" id="TIGR00571">
    <property type="entry name" value="dam"/>
    <property type="match status" value="1"/>
</dbReference>
<organism evidence="8 9">
    <name type="scientific">Candidatus Vagococcus giribetii</name>
    <dbReference type="NCBI Taxonomy" id="2230876"/>
    <lineage>
        <taxon>Bacteria</taxon>
        <taxon>Bacillati</taxon>
        <taxon>Bacillota</taxon>
        <taxon>Bacilli</taxon>
        <taxon>Lactobacillales</taxon>
        <taxon>Enterococcaceae</taxon>
        <taxon>Vagococcus</taxon>
    </lineage>
</organism>
<dbReference type="SUPFAM" id="SSF53335">
    <property type="entry name" value="S-adenosyl-L-methionine-dependent methyltransferases"/>
    <property type="match status" value="2"/>
</dbReference>
<dbReference type="PANTHER" id="PTHR30481:SF3">
    <property type="entry name" value="DNA ADENINE METHYLASE"/>
    <property type="match status" value="1"/>
</dbReference>
<comment type="similarity">
    <text evidence="1 7">Belongs to the N(4)/N(6)-methyltransferase family.</text>
</comment>